<dbReference type="PANTHER" id="PTHR22803">
    <property type="entry name" value="MANNOSE, PHOSPHOLIPASE, LECTIN RECEPTOR RELATED"/>
    <property type="match status" value="1"/>
</dbReference>
<evidence type="ECO:0000313" key="3">
    <source>
        <dbReference type="EMBL" id="CAB3403861.1"/>
    </source>
</evidence>
<keyword evidence="4" id="KW-1185">Reference proteome</keyword>
<dbReference type="EMBL" id="CADEPM010000004">
    <property type="protein sequence ID" value="CAB3403861.1"/>
    <property type="molecule type" value="Genomic_DNA"/>
</dbReference>
<dbReference type="Pfam" id="PF00059">
    <property type="entry name" value="Lectin_C"/>
    <property type="match status" value="1"/>
</dbReference>
<dbReference type="SMART" id="SM00034">
    <property type="entry name" value="CLECT"/>
    <property type="match status" value="1"/>
</dbReference>
<feature type="compositionally biased region" description="Acidic residues" evidence="1">
    <location>
        <begin position="330"/>
        <end position="344"/>
    </location>
</feature>
<dbReference type="PROSITE" id="PS50041">
    <property type="entry name" value="C_TYPE_LECTIN_2"/>
    <property type="match status" value="1"/>
</dbReference>
<evidence type="ECO:0000259" key="2">
    <source>
        <dbReference type="PROSITE" id="PS50041"/>
    </source>
</evidence>
<dbReference type="Proteomes" id="UP000494206">
    <property type="component" value="Unassembled WGS sequence"/>
</dbReference>
<evidence type="ECO:0000313" key="4">
    <source>
        <dbReference type="Proteomes" id="UP000494206"/>
    </source>
</evidence>
<dbReference type="InterPro" id="IPR016187">
    <property type="entry name" value="CTDL_fold"/>
</dbReference>
<protein>
    <recommendedName>
        <fullName evidence="2">C-type lectin domain-containing protein</fullName>
    </recommendedName>
</protein>
<proteinExistence type="predicted"/>
<feature type="region of interest" description="Disordered" evidence="1">
    <location>
        <begin position="319"/>
        <end position="349"/>
    </location>
</feature>
<feature type="domain" description="C-type lectin" evidence="2">
    <location>
        <begin position="543"/>
        <end position="638"/>
    </location>
</feature>
<dbReference type="SUPFAM" id="SSF56436">
    <property type="entry name" value="C-type lectin-like"/>
    <property type="match status" value="1"/>
</dbReference>
<feature type="compositionally biased region" description="Low complexity" evidence="1">
    <location>
        <begin position="383"/>
        <end position="395"/>
    </location>
</feature>
<accession>A0A8S1EJ79</accession>
<comment type="caution">
    <text evidence="3">The sequence shown here is derived from an EMBL/GenBank/DDBJ whole genome shotgun (WGS) entry which is preliminary data.</text>
</comment>
<gene>
    <name evidence="3" type="ORF">CBOVIS_LOCUS6271</name>
</gene>
<dbReference type="CDD" id="cd00037">
    <property type="entry name" value="CLECT"/>
    <property type="match status" value="1"/>
</dbReference>
<dbReference type="InterPro" id="IPR001304">
    <property type="entry name" value="C-type_lectin-like"/>
</dbReference>
<feature type="region of interest" description="Disordered" evidence="1">
    <location>
        <begin position="367"/>
        <end position="410"/>
    </location>
</feature>
<dbReference type="Gene3D" id="3.10.100.10">
    <property type="entry name" value="Mannose-Binding Protein A, subunit A"/>
    <property type="match status" value="1"/>
</dbReference>
<organism evidence="3 4">
    <name type="scientific">Caenorhabditis bovis</name>
    <dbReference type="NCBI Taxonomy" id="2654633"/>
    <lineage>
        <taxon>Eukaryota</taxon>
        <taxon>Metazoa</taxon>
        <taxon>Ecdysozoa</taxon>
        <taxon>Nematoda</taxon>
        <taxon>Chromadorea</taxon>
        <taxon>Rhabditida</taxon>
        <taxon>Rhabditina</taxon>
        <taxon>Rhabditomorpha</taxon>
        <taxon>Rhabditoidea</taxon>
        <taxon>Rhabditidae</taxon>
        <taxon>Peloderinae</taxon>
        <taxon>Caenorhabditis</taxon>
    </lineage>
</organism>
<dbReference type="InterPro" id="IPR050111">
    <property type="entry name" value="C-type_lectin/snaclec_domain"/>
</dbReference>
<dbReference type="InterPro" id="IPR016186">
    <property type="entry name" value="C-type_lectin-like/link_sf"/>
</dbReference>
<dbReference type="OrthoDB" id="5853226at2759"/>
<evidence type="ECO:0000256" key="1">
    <source>
        <dbReference type="SAM" id="MobiDB-lite"/>
    </source>
</evidence>
<dbReference type="AlphaFoldDB" id="A0A8S1EJ79"/>
<name>A0A8S1EJ79_9PELO</name>
<reference evidence="3 4" key="1">
    <citation type="submission" date="2020-04" db="EMBL/GenBank/DDBJ databases">
        <authorList>
            <person name="Laetsch R D."/>
            <person name="Stevens L."/>
            <person name="Kumar S."/>
            <person name="Blaxter L. M."/>
        </authorList>
    </citation>
    <scope>NUCLEOTIDE SEQUENCE [LARGE SCALE GENOMIC DNA]</scope>
</reference>
<sequence length="659" mass="75993">MAPMTPPSKLDTRFLREEYRNYILGDARLFQEAVFTYTQIYGIVENVQAVVLDKLMKVEYVERWLTSFPYTTMYEHFHEMRRINVDAGIDPPFYYFDQFRDFLHEFRLIFKLNISACPCTEYYSDRRFMQVLAKKLLNSEPVRVDSLMSIAYETFPPSLHVAKSCETFHHDSFFANITGTGDILRKIIGEFFQLDPLGQFVVITQTGLDNFALRCDLCCPTMLSAVYYLDLSRVFRFRGRITKFKDNCVVVTIGLNSIFSDYKIICSCDDIVDIGQSVQVYCSFINHDKYMFKGRLLLNFMDDSAFELLPLPVRPPAPVRDGHVSPPVIESEEEKSPDDDDIDEPVANNRRNRDDVIVLAAKRGGKGFGRGASNTRAGVKNRSASSSNAKSKSNSGGLLWNWKSRPSSNRHSSTYYYHHNHYYDADERYIYSRFNRNRYRNDRRHEGGPQPTENQAAIMENERTRRLKGKFGRILKVLMKTQQNDTKYANNFENKGFDAIPIVSRIPVFTDSRFSDINIYVDGMAKEAEIIQQIVMDTWNTSEAGSKYRIFEDVRNWTDAQQHCSSFGAYLAIVDSDAKNEFVKDLLRETPPSFEYSWIGLRTVLNKNMTGREECTMIDRVGNWTIADCSQKNSFVCQVIRIGGALDIQSDSNSTLIEK</sequence>